<dbReference type="Proteomes" id="UP000652761">
    <property type="component" value="Unassembled WGS sequence"/>
</dbReference>
<reference evidence="2" key="1">
    <citation type="submission" date="2017-07" db="EMBL/GenBank/DDBJ databases">
        <title>Taro Niue Genome Assembly and Annotation.</title>
        <authorList>
            <person name="Atibalentja N."/>
            <person name="Keating K."/>
            <person name="Fields C.J."/>
        </authorList>
    </citation>
    <scope>NUCLEOTIDE SEQUENCE</scope>
    <source>
        <strain evidence="2">Niue_2</strain>
        <tissue evidence="2">Leaf</tissue>
    </source>
</reference>
<keyword evidence="3" id="KW-1185">Reference proteome</keyword>
<feature type="region of interest" description="Disordered" evidence="1">
    <location>
        <begin position="1"/>
        <end position="31"/>
    </location>
</feature>
<dbReference type="EMBL" id="NMUH01000026">
    <property type="protein sequence ID" value="MQL68942.1"/>
    <property type="molecule type" value="Genomic_DNA"/>
</dbReference>
<evidence type="ECO:0000313" key="2">
    <source>
        <dbReference type="EMBL" id="MQL68942.1"/>
    </source>
</evidence>
<proteinExistence type="predicted"/>
<accession>A0A843T9D1</accession>
<feature type="region of interest" description="Disordered" evidence="1">
    <location>
        <begin position="79"/>
        <end position="101"/>
    </location>
</feature>
<comment type="caution">
    <text evidence="2">The sequence shown here is derived from an EMBL/GenBank/DDBJ whole genome shotgun (WGS) entry which is preliminary data.</text>
</comment>
<protein>
    <submittedName>
        <fullName evidence="2">Uncharacterized protein</fullName>
    </submittedName>
</protein>
<gene>
    <name evidence="2" type="ORF">Taro_001234</name>
</gene>
<dbReference type="AlphaFoldDB" id="A0A843T9D1"/>
<feature type="compositionally biased region" description="Basic and acidic residues" evidence="1">
    <location>
        <begin position="1"/>
        <end position="18"/>
    </location>
</feature>
<evidence type="ECO:0000313" key="3">
    <source>
        <dbReference type="Proteomes" id="UP000652761"/>
    </source>
</evidence>
<evidence type="ECO:0000256" key="1">
    <source>
        <dbReference type="SAM" id="MobiDB-lite"/>
    </source>
</evidence>
<name>A0A843T9D1_COLES</name>
<sequence length="160" mass="17830">MARDLAVKFRSVQKDRPSSKYKKNGGIQDTIKSHKNDRNLLDTYIDEGSKVSLKLSLGSPKKPPKELSSGFCDRRMKLQTAGSKHAKSSSPPVRARAFPPLAKGQEKSLQVAKGLVYRRRVWDIPEDEMGCLIAVRDFSPMVGLACPRSFEVCCACMSER</sequence>
<organism evidence="2 3">
    <name type="scientific">Colocasia esculenta</name>
    <name type="common">Wild taro</name>
    <name type="synonym">Arum esculentum</name>
    <dbReference type="NCBI Taxonomy" id="4460"/>
    <lineage>
        <taxon>Eukaryota</taxon>
        <taxon>Viridiplantae</taxon>
        <taxon>Streptophyta</taxon>
        <taxon>Embryophyta</taxon>
        <taxon>Tracheophyta</taxon>
        <taxon>Spermatophyta</taxon>
        <taxon>Magnoliopsida</taxon>
        <taxon>Liliopsida</taxon>
        <taxon>Araceae</taxon>
        <taxon>Aroideae</taxon>
        <taxon>Colocasieae</taxon>
        <taxon>Colocasia</taxon>
    </lineage>
</organism>